<evidence type="ECO:0000256" key="10">
    <source>
        <dbReference type="SAM" id="MobiDB-lite"/>
    </source>
</evidence>
<keyword evidence="6 9" id="KW-0472">Membrane</keyword>
<evidence type="ECO:0000313" key="11">
    <source>
        <dbReference type="EMBL" id="RPB24288.1"/>
    </source>
</evidence>
<evidence type="ECO:0000256" key="6">
    <source>
        <dbReference type="ARBA" id="ARBA00023136"/>
    </source>
</evidence>
<dbReference type="Pfam" id="PF03198">
    <property type="entry name" value="Glyco_hydro_72"/>
    <property type="match status" value="1"/>
</dbReference>
<feature type="compositionally biased region" description="Low complexity" evidence="10">
    <location>
        <begin position="438"/>
        <end position="453"/>
    </location>
</feature>
<dbReference type="SUPFAM" id="SSF51445">
    <property type="entry name" value="(Trans)glycosidases"/>
    <property type="match status" value="1"/>
</dbReference>
<keyword evidence="7" id="KW-0325">Glycoprotein</keyword>
<keyword evidence="5 9" id="KW-0732">Signal</keyword>
<evidence type="ECO:0000256" key="9">
    <source>
        <dbReference type="RuleBase" id="RU361209"/>
    </source>
</evidence>
<feature type="chain" id="PRO_5017847439" description="1,3-beta-glucanosyltransferase" evidence="9">
    <location>
        <begin position="21"/>
        <end position="482"/>
    </location>
</feature>
<dbReference type="EMBL" id="ML121542">
    <property type="protein sequence ID" value="RPB24288.1"/>
    <property type="molecule type" value="Genomic_DNA"/>
</dbReference>
<keyword evidence="3 9" id="KW-0336">GPI-anchor</keyword>
<comment type="function">
    <text evidence="9">Splits internally a 1,3-beta-glucan molecule and transfers the newly generated reducing end (the donor) to the non-reducing end of another 1,3-beta-glucan molecule (the acceptor) forming a 1,3-beta linkage, resulting in the elongation of 1,3-beta-glucan chains in the cell wall.</text>
</comment>
<dbReference type="Proteomes" id="UP000267821">
    <property type="component" value="Unassembled WGS sequence"/>
</dbReference>
<evidence type="ECO:0000256" key="4">
    <source>
        <dbReference type="ARBA" id="ARBA00022679"/>
    </source>
</evidence>
<proteinExistence type="inferred from homology"/>
<feature type="compositionally biased region" description="Polar residues" evidence="10">
    <location>
        <begin position="407"/>
        <end position="420"/>
    </location>
</feature>
<dbReference type="Gene3D" id="3.20.20.80">
    <property type="entry name" value="Glycosidases"/>
    <property type="match status" value="1"/>
</dbReference>
<gene>
    <name evidence="11" type="ORF">L211DRAFT_808082</name>
</gene>
<evidence type="ECO:0000313" key="12">
    <source>
        <dbReference type="Proteomes" id="UP000267821"/>
    </source>
</evidence>
<reference evidence="11 12" key="1">
    <citation type="journal article" date="2018" name="Nat. Ecol. Evol.">
        <title>Pezizomycetes genomes reveal the molecular basis of ectomycorrhizal truffle lifestyle.</title>
        <authorList>
            <person name="Murat C."/>
            <person name="Payen T."/>
            <person name="Noel B."/>
            <person name="Kuo A."/>
            <person name="Morin E."/>
            <person name="Chen J."/>
            <person name="Kohler A."/>
            <person name="Krizsan K."/>
            <person name="Balestrini R."/>
            <person name="Da Silva C."/>
            <person name="Montanini B."/>
            <person name="Hainaut M."/>
            <person name="Levati E."/>
            <person name="Barry K.W."/>
            <person name="Belfiori B."/>
            <person name="Cichocki N."/>
            <person name="Clum A."/>
            <person name="Dockter R.B."/>
            <person name="Fauchery L."/>
            <person name="Guy J."/>
            <person name="Iotti M."/>
            <person name="Le Tacon F."/>
            <person name="Lindquist E.A."/>
            <person name="Lipzen A."/>
            <person name="Malagnac F."/>
            <person name="Mello A."/>
            <person name="Molinier V."/>
            <person name="Miyauchi S."/>
            <person name="Poulain J."/>
            <person name="Riccioni C."/>
            <person name="Rubini A."/>
            <person name="Sitrit Y."/>
            <person name="Splivallo R."/>
            <person name="Traeger S."/>
            <person name="Wang M."/>
            <person name="Zifcakova L."/>
            <person name="Wipf D."/>
            <person name="Zambonelli A."/>
            <person name="Paolocci F."/>
            <person name="Nowrousian M."/>
            <person name="Ottonello S."/>
            <person name="Baldrian P."/>
            <person name="Spatafora J.W."/>
            <person name="Henrissat B."/>
            <person name="Nagy L.G."/>
            <person name="Aury J.M."/>
            <person name="Wincker P."/>
            <person name="Grigoriev I.V."/>
            <person name="Bonfante P."/>
            <person name="Martin F.M."/>
        </authorList>
    </citation>
    <scope>NUCLEOTIDE SEQUENCE [LARGE SCALE GENOMIC DNA]</scope>
    <source>
        <strain evidence="11 12">ATCC MYA-4762</strain>
    </source>
</reference>
<dbReference type="GO" id="GO:0042124">
    <property type="term" value="F:1,3-beta-glucanosyltransferase activity"/>
    <property type="evidence" value="ECO:0007669"/>
    <property type="project" value="TreeGrafter"/>
</dbReference>
<organism evidence="11 12">
    <name type="scientific">Terfezia boudieri ATCC MYA-4762</name>
    <dbReference type="NCBI Taxonomy" id="1051890"/>
    <lineage>
        <taxon>Eukaryota</taxon>
        <taxon>Fungi</taxon>
        <taxon>Dikarya</taxon>
        <taxon>Ascomycota</taxon>
        <taxon>Pezizomycotina</taxon>
        <taxon>Pezizomycetes</taxon>
        <taxon>Pezizales</taxon>
        <taxon>Pezizaceae</taxon>
        <taxon>Terfezia</taxon>
    </lineage>
</organism>
<dbReference type="PANTHER" id="PTHR31468:SF5">
    <property type="entry name" value="1,3-BETA-GLUCANOSYLTRANSFERASE GAS5"/>
    <property type="match status" value="1"/>
</dbReference>
<evidence type="ECO:0000256" key="3">
    <source>
        <dbReference type="ARBA" id="ARBA00022622"/>
    </source>
</evidence>
<dbReference type="FunCoup" id="A0A3N4LRH4">
    <property type="interactions" value="12"/>
</dbReference>
<evidence type="ECO:0000256" key="8">
    <source>
        <dbReference type="ARBA" id="ARBA00023288"/>
    </source>
</evidence>
<dbReference type="InParanoid" id="A0A3N4LRH4"/>
<sequence length="482" mass="52131">MHGLKVAATVLAFLAGNAAAGITEPVTVKGNAFFVGDKRFYVRGLDYQPGGSSELTDPLATDSCLRDIPYFQQLGINTIRVYTIDNSKNHDKCMNALSDAGIYLILDVNTPKFSIKREYPKESYNSIYIQHVFATVDVFGKYTNTLGFFAANEVVDSPTTTGAATYVKAIIRDMKAYIKKHQKRHIPVGYSAADVTSNRMQIAQYLNCGDEELRSEFHGVNDYSWCGESTMEISGWGDKVKNYTDYSIPVFLSEYGCNTVPERPFNEVEALYSDKMTHVFSGGLVYEYSMEPNKYGIVQIDTLDAKDVKTLPDFDNLKAAFKKTPIPDDDGGYKENGQPSKCPPRTNSWEALDDIPPMPDNASKYLELGAGKPRGTNGPSNQYIPSKEQAPTDTGVAGPAPTDSGEDNVSSTKTRASGSPFVTATSSVFVGGEATNTQTSGSASPSQTSSSGADAAAPRAGLGKMFVAAVVVMTSFLAGMMM</sequence>
<dbReference type="EC" id="2.4.1.-" evidence="9"/>
<dbReference type="GO" id="GO:0071970">
    <property type="term" value="P:fungal-type cell wall (1-&gt;3)-beta-D-glucan biosynthetic process"/>
    <property type="evidence" value="ECO:0007669"/>
    <property type="project" value="TreeGrafter"/>
</dbReference>
<dbReference type="AlphaFoldDB" id="A0A3N4LRH4"/>
<dbReference type="OrthoDB" id="421038at2759"/>
<comment type="similarity">
    <text evidence="2 9">Belongs to the glycosyl hydrolase 72 family.</text>
</comment>
<dbReference type="STRING" id="1051890.A0A3N4LRH4"/>
<evidence type="ECO:0000256" key="1">
    <source>
        <dbReference type="ARBA" id="ARBA00004609"/>
    </source>
</evidence>
<protein>
    <recommendedName>
        <fullName evidence="9">1,3-beta-glucanosyltransferase</fullName>
        <ecNumber evidence="9">2.4.1.-</ecNumber>
    </recommendedName>
</protein>
<feature type="signal peptide" evidence="9">
    <location>
        <begin position="1"/>
        <end position="20"/>
    </location>
</feature>
<keyword evidence="4 9" id="KW-0808">Transferase</keyword>
<dbReference type="GO" id="GO:0005886">
    <property type="term" value="C:plasma membrane"/>
    <property type="evidence" value="ECO:0007669"/>
    <property type="project" value="UniProtKB-SubCell"/>
</dbReference>
<keyword evidence="12" id="KW-1185">Reference proteome</keyword>
<evidence type="ECO:0000256" key="2">
    <source>
        <dbReference type="ARBA" id="ARBA00007528"/>
    </source>
</evidence>
<dbReference type="GO" id="GO:0031505">
    <property type="term" value="P:fungal-type cell wall organization"/>
    <property type="evidence" value="ECO:0007669"/>
    <property type="project" value="TreeGrafter"/>
</dbReference>
<comment type="subcellular location">
    <subcellularLocation>
        <location evidence="1 9">Cell membrane</location>
        <topology evidence="1 9">Lipid-anchor</topology>
        <topology evidence="1 9">GPI-anchor</topology>
    </subcellularLocation>
</comment>
<name>A0A3N4LRH4_9PEZI</name>
<evidence type="ECO:0000256" key="5">
    <source>
        <dbReference type="ARBA" id="ARBA00022729"/>
    </source>
</evidence>
<dbReference type="InterPro" id="IPR004886">
    <property type="entry name" value="Glucanosyltransferase"/>
</dbReference>
<dbReference type="FunFam" id="3.20.20.80:FF:000032">
    <property type="entry name" value="1,3-beta-glucanosyltransferase"/>
    <property type="match status" value="1"/>
</dbReference>
<feature type="region of interest" description="Disordered" evidence="10">
    <location>
        <begin position="433"/>
        <end position="456"/>
    </location>
</feature>
<dbReference type="GO" id="GO:0098552">
    <property type="term" value="C:side of membrane"/>
    <property type="evidence" value="ECO:0007669"/>
    <property type="project" value="UniProtKB-KW"/>
</dbReference>
<dbReference type="InterPro" id="IPR017853">
    <property type="entry name" value="GH"/>
</dbReference>
<feature type="region of interest" description="Disordered" evidence="10">
    <location>
        <begin position="321"/>
        <end position="420"/>
    </location>
</feature>
<dbReference type="PANTHER" id="PTHR31468">
    <property type="entry name" value="1,3-BETA-GLUCANOSYLTRANSFERASE GAS1"/>
    <property type="match status" value="1"/>
</dbReference>
<evidence type="ECO:0000256" key="7">
    <source>
        <dbReference type="ARBA" id="ARBA00023180"/>
    </source>
</evidence>
<keyword evidence="8 9" id="KW-0449">Lipoprotein</keyword>
<feature type="compositionally biased region" description="Polar residues" evidence="10">
    <location>
        <begin position="377"/>
        <end position="392"/>
    </location>
</feature>
<accession>A0A3N4LRH4</accession>